<sequence>MPPSRFDFEPPVYYKRPNQINLFHKISSNTTVFLNEDNVTHLCSADYTPLPDGGMNIQFYWGTPEIRRKLSEISQASSRSSLRYSDFTDPFMTSITKRRSKKVEHMFIGPNGKLYIWVGCALVDYQTRKTVACFKKAQGQLPDTELNMIYEGSLTIADSVSKMLNLIVATFLATNQIEPHA</sequence>
<reference evidence="2" key="1">
    <citation type="submission" date="2020-05" db="EMBL/GenBank/DDBJ databases">
        <title>Phylogenomic resolution of chytrid fungi.</title>
        <authorList>
            <person name="Stajich J.E."/>
            <person name="Amses K."/>
            <person name="Simmons R."/>
            <person name="Seto K."/>
            <person name="Myers J."/>
            <person name="Bonds A."/>
            <person name="Quandt C.A."/>
            <person name="Barry K."/>
            <person name="Liu P."/>
            <person name="Grigoriev I."/>
            <person name="Longcore J.E."/>
            <person name="James T.Y."/>
        </authorList>
    </citation>
    <scope>NUCLEOTIDE SEQUENCE</scope>
    <source>
        <strain evidence="2">PLAUS21</strain>
    </source>
</reference>
<proteinExistence type="predicted"/>
<name>A0AAD5UJ83_9FUNG</name>
<evidence type="ECO:0000313" key="2">
    <source>
        <dbReference type="EMBL" id="KAJ3259380.1"/>
    </source>
</evidence>
<accession>A0AAD5UJ83</accession>
<dbReference type="EMBL" id="JADGKB010000018">
    <property type="protein sequence ID" value="KAJ3259380.1"/>
    <property type="molecule type" value="Genomic_DNA"/>
</dbReference>
<gene>
    <name evidence="2" type="ORF">HK103_002283</name>
</gene>
<dbReference type="AlphaFoldDB" id="A0AAD5UJ83"/>
<dbReference type="Proteomes" id="UP001210925">
    <property type="component" value="Unassembled WGS sequence"/>
</dbReference>
<keyword evidence="3" id="KW-1185">Reference proteome</keyword>
<evidence type="ECO:0000313" key="3">
    <source>
        <dbReference type="Proteomes" id="UP001210925"/>
    </source>
</evidence>
<dbReference type="Pfam" id="PF20236">
    <property type="entry name" value="DUF6593"/>
    <property type="match status" value="1"/>
</dbReference>
<organism evidence="2 3">
    <name type="scientific">Boothiomyces macroporosus</name>
    <dbReference type="NCBI Taxonomy" id="261099"/>
    <lineage>
        <taxon>Eukaryota</taxon>
        <taxon>Fungi</taxon>
        <taxon>Fungi incertae sedis</taxon>
        <taxon>Chytridiomycota</taxon>
        <taxon>Chytridiomycota incertae sedis</taxon>
        <taxon>Chytridiomycetes</taxon>
        <taxon>Rhizophydiales</taxon>
        <taxon>Terramycetaceae</taxon>
        <taxon>Boothiomyces</taxon>
    </lineage>
</organism>
<evidence type="ECO:0000259" key="1">
    <source>
        <dbReference type="Pfam" id="PF20236"/>
    </source>
</evidence>
<comment type="caution">
    <text evidence="2">The sequence shown here is derived from an EMBL/GenBank/DDBJ whole genome shotgun (WGS) entry which is preliminary data.</text>
</comment>
<dbReference type="InterPro" id="IPR046528">
    <property type="entry name" value="DUF6593"/>
</dbReference>
<feature type="domain" description="DUF6593" evidence="1">
    <location>
        <begin position="80"/>
        <end position="174"/>
    </location>
</feature>
<protein>
    <recommendedName>
        <fullName evidence="1">DUF6593 domain-containing protein</fullName>
    </recommendedName>
</protein>